<sequence>MAALALFVGLLFLLLIGVPIAISLGLSSLLFTLLATDDSPIIIAQKLFDTMEHTTLLAIPFFVLSAHFLTTGGVSRRLVDFAKAAVGWLPGGLAMATVVACMFFAAISGSSPATVVAIGSIMIPGMIAAGYDKRFAVGVVATSGSMGILIPPSIPMIVYADAVEESVGKMFIAGILPGVLMGVFLMTATWVAARKMNIPSEPWLGWKHLFQCFLRAFWGLLLIVIVVGGIYGGIFTPTEAAAVAAVYSAFIALFVHKDMGFGKVPEVMLEAAKMTSMLLFIIACAMIFAHVLTEERIPQELAQSVLSSDPSPWMFLLMVNVILWFAGDFMEPSAILLILAPLFHPIATSLGIDPIHLGIVMTTNMEVGMITPPVGLNLYVAAGLSGMSLGQVTRAALPWMGVLILALLVITYVPWLSLVLVSHLF</sequence>
<feature type="transmembrane region" description="Helical" evidence="7">
    <location>
        <begin position="277"/>
        <end position="293"/>
    </location>
</feature>
<evidence type="ECO:0000259" key="8">
    <source>
        <dbReference type="Pfam" id="PF06808"/>
    </source>
</evidence>
<dbReference type="PANTHER" id="PTHR33362">
    <property type="entry name" value="SIALIC ACID TRAP TRANSPORTER PERMEASE PROTEIN SIAT-RELATED"/>
    <property type="match status" value="1"/>
</dbReference>
<keyword evidence="3 7" id="KW-0997">Cell inner membrane</keyword>
<feature type="transmembrane region" description="Helical" evidence="7">
    <location>
        <begin position="56"/>
        <end position="74"/>
    </location>
</feature>
<name>A0A7U6GK77_9GAMM</name>
<feature type="transmembrane region" description="Helical" evidence="7">
    <location>
        <begin position="138"/>
        <end position="159"/>
    </location>
</feature>
<evidence type="ECO:0000256" key="3">
    <source>
        <dbReference type="ARBA" id="ARBA00022519"/>
    </source>
</evidence>
<keyword evidence="2" id="KW-1003">Cell membrane</keyword>
<dbReference type="Pfam" id="PF06808">
    <property type="entry name" value="DctM"/>
    <property type="match status" value="1"/>
</dbReference>
<evidence type="ECO:0000256" key="6">
    <source>
        <dbReference type="ARBA" id="ARBA00023136"/>
    </source>
</evidence>
<keyword evidence="4 7" id="KW-0812">Transmembrane</keyword>
<dbReference type="PANTHER" id="PTHR33362:SF5">
    <property type="entry name" value="C4-DICARBOXYLATE TRAP TRANSPORTER LARGE PERMEASE PROTEIN DCTM"/>
    <property type="match status" value="1"/>
</dbReference>
<feature type="transmembrane region" description="Helical" evidence="7">
    <location>
        <begin position="396"/>
        <end position="421"/>
    </location>
</feature>
<dbReference type="EMBL" id="AP012273">
    <property type="protein sequence ID" value="BAO45140.1"/>
    <property type="molecule type" value="Genomic_DNA"/>
</dbReference>
<keyword evidence="5 7" id="KW-1133">Transmembrane helix</keyword>
<dbReference type="OrthoDB" id="8627919at2"/>
<keyword evidence="10" id="KW-1185">Reference proteome</keyword>
<evidence type="ECO:0000256" key="7">
    <source>
        <dbReference type="RuleBase" id="RU369079"/>
    </source>
</evidence>
<dbReference type="PIRSF" id="PIRSF006066">
    <property type="entry name" value="HI0050"/>
    <property type="match status" value="1"/>
</dbReference>
<feature type="transmembrane region" description="Helical" evidence="7">
    <location>
        <begin position="171"/>
        <end position="193"/>
    </location>
</feature>
<dbReference type="InterPro" id="IPR004681">
    <property type="entry name" value="TRAP_DctM"/>
</dbReference>
<comment type="similarity">
    <text evidence="7">Belongs to the TRAP transporter large permease family.</text>
</comment>
<proteinExistence type="inferred from homology"/>
<feature type="transmembrane region" description="Helical" evidence="7">
    <location>
        <begin position="86"/>
        <end position="107"/>
    </location>
</feature>
<dbReference type="GO" id="GO:0005886">
    <property type="term" value="C:plasma membrane"/>
    <property type="evidence" value="ECO:0007669"/>
    <property type="project" value="UniProtKB-SubCell"/>
</dbReference>
<keyword evidence="7" id="KW-0813">Transport</keyword>
<comment type="subunit">
    <text evidence="7">The complex comprises the extracytoplasmic solute receptor protein and the two transmembrane proteins.</text>
</comment>
<evidence type="ECO:0000256" key="4">
    <source>
        <dbReference type="ARBA" id="ARBA00022692"/>
    </source>
</evidence>
<dbReference type="InterPro" id="IPR010656">
    <property type="entry name" value="DctM"/>
</dbReference>
<dbReference type="GO" id="GO:0022857">
    <property type="term" value="F:transmembrane transporter activity"/>
    <property type="evidence" value="ECO:0007669"/>
    <property type="project" value="UniProtKB-UniRule"/>
</dbReference>
<feature type="transmembrane region" description="Helical" evidence="7">
    <location>
        <begin position="213"/>
        <end position="234"/>
    </location>
</feature>
<evidence type="ECO:0000313" key="10">
    <source>
        <dbReference type="Proteomes" id="UP000031631"/>
    </source>
</evidence>
<feature type="transmembrane region" description="Helical" evidence="7">
    <location>
        <begin position="313"/>
        <end position="343"/>
    </location>
</feature>
<evidence type="ECO:0000256" key="2">
    <source>
        <dbReference type="ARBA" id="ARBA00022475"/>
    </source>
</evidence>
<dbReference type="GO" id="GO:0015740">
    <property type="term" value="P:C4-dicarboxylate transport"/>
    <property type="evidence" value="ECO:0007669"/>
    <property type="project" value="TreeGrafter"/>
</dbReference>
<evidence type="ECO:0000313" key="9">
    <source>
        <dbReference type="EMBL" id="BAO45140.1"/>
    </source>
</evidence>
<dbReference type="RefSeq" id="WP_041068474.1">
    <property type="nucleotide sequence ID" value="NZ_AP012273.1"/>
</dbReference>
<comment type="caution">
    <text evidence="7">Lacks conserved residue(s) required for the propagation of feature annotation.</text>
</comment>
<gene>
    <name evidence="9" type="ORF">TBH_C2229</name>
</gene>
<feature type="domain" description="TRAP C4-dicarboxylate transport system permease DctM subunit" evidence="8">
    <location>
        <begin position="7"/>
        <end position="416"/>
    </location>
</feature>
<organism evidence="9 10">
    <name type="scientific">Thiolapillus brandeum</name>
    <dbReference type="NCBI Taxonomy" id="1076588"/>
    <lineage>
        <taxon>Bacteria</taxon>
        <taxon>Pseudomonadati</taxon>
        <taxon>Pseudomonadota</taxon>
        <taxon>Gammaproteobacteria</taxon>
        <taxon>Chromatiales</taxon>
        <taxon>Sedimenticolaceae</taxon>
        <taxon>Thiolapillus</taxon>
    </lineage>
</organism>
<comment type="subcellular location">
    <subcellularLocation>
        <location evidence="1 7">Cell inner membrane</location>
        <topology evidence="1 7">Multi-pass membrane protein</topology>
    </subcellularLocation>
</comment>
<evidence type="ECO:0000256" key="5">
    <source>
        <dbReference type="ARBA" id="ARBA00022989"/>
    </source>
</evidence>
<dbReference type="KEGG" id="tbn:TBH_C2229"/>
<feature type="transmembrane region" description="Helical" evidence="7">
    <location>
        <begin position="113"/>
        <end position="131"/>
    </location>
</feature>
<evidence type="ECO:0000256" key="1">
    <source>
        <dbReference type="ARBA" id="ARBA00004429"/>
    </source>
</evidence>
<feature type="transmembrane region" description="Helical" evidence="7">
    <location>
        <begin position="240"/>
        <end position="256"/>
    </location>
</feature>
<dbReference type="AlphaFoldDB" id="A0A7U6GK77"/>
<accession>A0A7U6GK77</accession>
<dbReference type="NCBIfam" id="TIGR00786">
    <property type="entry name" value="dctM"/>
    <property type="match status" value="1"/>
</dbReference>
<keyword evidence="6 7" id="KW-0472">Membrane</keyword>
<comment type="function">
    <text evidence="7">Part of the tripartite ATP-independent periplasmic (TRAP) transport system.</text>
</comment>
<dbReference type="Proteomes" id="UP000031631">
    <property type="component" value="Chromosome"/>
</dbReference>
<protein>
    <recommendedName>
        <fullName evidence="7">TRAP transporter large permease protein</fullName>
    </recommendedName>
</protein>
<reference evidence="9 10" key="1">
    <citation type="journal article" date="2014" name="PLoS ONE">
        <title>Physiological and genomic features of a novel sulfur-oxidizing gammaproteobacterium belonging to a previously uncultivated symbiotic lineage isolated from a hydrothermal vent.</title>
        <authorList>
            <person name="Nunoura T."/>
            <person name="Takaki Y."/>
            <person name="Kazama H."/>
            <person name="Kakuta J."/>
            <person name="Shimamura S."/>
            <person name="Makita H."/>
            <person name="Hirai M."/>
            <person name="Miyazaki M."/>
            <person name="Takai K."/>
        </authorList>
    </citation>
    <scope>NUCLEOTIDE SEQUENCE [LARGE SCALE GENOMIC DNA]</scope>
    <source>
        <strain evidence="9 10">Hiromi1</strain>
    </source>
</reference>